<dbReference type="InterPro" id="IPR054209">
    <property type="entry name" value="DUF6916"/>
</dbReference>
<accession>A0ABD7RXD4</accession>
<dbReference type="AlphaFoldDB" id="A0ABD7RXD4"/>
<evidence type="ECO:0000313" key="2">
    <source>
        <dbReference type="EMBL" id="TRO18367.1"/>
    </source>
</evidence>
<comment type="caution">
    <text evidence="2">The sequence shown here is derived from an EMBL/GenBank/DDBJ whole genome shotgun (WGS) entry which is preliminary data.</text>
</comment>
<sequence>MYAMPTRKTLENAQGERFLLWVGADQAIEVELLDVQENKAMTPRHECFSVLFALPQSLFLPQAVYRLAPSGDEGWQLLMTPNRPAADGRHTLAAVFHWERPTTQAV</sequence>
<gene>
    <name evidence="2" type="ORF">EQ836_12465</name>
</gene>
<evidence type="ECO:0000259" key="1">
    <source>
        <dbReference type="Pfam" id="PF21880"/>
    </source>
</evidence>
<organism evidence="2 3">
    <name type="scientific">Ectopseudomonas mendocina</name>
    <name type="common">Pseudomonas mendocina</name>
    <dbReference type="NCBI Taxonomy" id="300"/>
    <lineage>
        <taxon>Bacteria</taxon>
        <taxon>Pseudomonadati</taxon>
        <taxon>Pseudomonadota</taxon>
        <taxon>Gammaproteobacteria</taxon>
        <taxon>Pseudomonadales</taxon>
        <taxon>Pseudomonadaceae</taxon>
        <taxon>Ectopseudomonas</taxon>
    </lineage>
</organism>
<feature type="domain" description="DUF6916" evidence="1">
    <location>
        <begin position="6"/>
        <end position="96"/>
    </location>
</feature>
<proteinExistence type="predicted"/>
<dbReference type="RefSeq" id="WP_143501699.1">
    <property type="nucleotide sequence ID" value="NZ_SCFV01000005.1"/>
</dbReference>
<reference evidence="2 3" key="1">
    <citation type="submission" date="2019-01" db="EMBL/GenBank/DDBJ databases">
        <title>Whole genome shotgun sequencing of Pseudomonas spp. isolated by its ability to degrade furfural.</title>
        <authorList>
            <person name="Donoso R."/>
            <person name="Farkas C."/>
            <person name="Villegas P."/>
            <person name="Gonzales-Toro F."/>
            <person name="Guajardo-Parra M."/>
            <person name="Araya-Nail M."/>
            <person name="Morgante V."/>
            <person name="Perez-Pantoja D."/>
        </authorList>
    </citation>
    <scope>NUCLEOTIDE SEQUENCE [LARGE SCALE GENOMIC DNA]</scope>
    <source>
        <strain evidence="2 3">VN231</strain>
    </source>
</reference>
<name>A0ABD7RXD4_ECTME</name>
<evidence type="ECO:0000313" key="3">
    <source>
        <dbReference type="Proteomes" id="UP000317327"/>
    </source>
</evidence>
<dbReference type="EMBL" id="SCFV01000005">
    <property type="protein sequence ID" value="TRO18367.1"/>
    <property type="molecule type" value="Genomic_DNA"/>
</dbReference>
<dbReference type="Proteomes" id="UP000317327">
    <property type="component" value="Unassembled WGS sequence"/>
</dbReference>
<dbReference type="Pfam" id="PF21880">
    <property type="entry name" value="DUF6916"/>
    <property type="match status" value="1"/>
</dbReference>
<protein>
    <recommendedName>
        <fullName evidence="1">DUF6916 domain-containing protein</fullName>
    </recommendedName>
</protein>